<dbReference type="PRINTS" id="PR00149">
    <property type="entry name" value="FUMRATELYASE"/>
</dbReference>
<accession>A0A0P6X9I1</accession>
<reference evidence="5 6" key="1">
    <citation type="submission" date="2015-07" db="EMBL/GenBank/DDBJ databases">
        <title>Genome sequence of Ornatilinea apprima DSM 23815.</title>
        <authorList>
            <person name="Hemp J."/>
            <person name="Ward L.M."/>
            <person name="Pace L.A."/>
            <person name="Fischer W.W."/>
        </authorList>
    </citation>
    <scope>NUCLEOTIDE SEQUENCE [LARGE SCALE GENOMIC DNA]</scope>
    <source>
        <strain evidence="5 6">P3M-1</strain>
    </source>
</reference>
<dbReference type="PANTHER" id="PTHR43172">
    <property type="entry name" value="ADENYLOSUCCINATE LYASE"/>
    <property type="match status" value="1"/>
</dbReference>
<comment type="caution">
    <text evidence="5">The sequence shown here is derived from an EMBL/GenBank/DDBJ whole genome shotgun (WGS) entry which is preliminary data.</text>
</comment>
<keyword evidence="1 3" id="KW-0456">Lyase</keyword>
<dbReference type="SMART" id="SM00998">
    <property type="entry name" value="ADSL_C"/>
    <property type="match status" value="1"/>
</dbReference>
<dbReference type="PATRIC" id="fig|1134406.4.peg.1615"/>
<dbReference type="Gene3D" id="1.20.200.10">
    <property type="entry name" value="Fumarase/aspartase (Central domain)"/>
    <property type="match status" value="1"/>
</dbReference>
<evidence type="ECO:0000256" key="3">
    <source>
        <dbReference type="RuleBase" id="RU361172"/>
    </source>
</evidence>
<dbReference type="GO" id="GO:0005829">
    <property type="term" value="C:cytosol"/>
    <property type="evidence" value="ECO:0007669"/>
    <property type="project" value="TreeGrafter"/>
</dbReference>
<comment type="similarity">
    <text evidence="3">Belongs to the lyase 1 family. Adenylosuccinate lyase subfamily.</text>
</comment>
<feature type="domain" description="Adenylosuccinate lyase C-terminal" evidence="4">
    <location>
        <begin position="369"/>
        <end position="454"/>
    </location>
</feature>
<dbReference type="Pfam" id="PF10397">
    <property type="entry name" value="ADSL_C"/>
    <property type="match status" value="1"/>
</dbReference>
<dbReference type="UniPathway" id="UPA00074">
    <property type="reaction ID" value="UER00132"/>
</dbReference>
<dbReference type="GO" id="GO:0006189">
    <property type="term" value="P:'de novo' IMP biosynthetic process"/>
    <property type="evidence" value="ECO:0007669"/>
    <property type="project" value="UniProtKB-UniPathway"/>
</dbReference>
<evidence type="ECO:0000256" key="1">
    <source>
        <dbReference type="ARBA" id="ARBA00023239"/>
    </source>
</evidence>
<dbReference type="InterPro" id="IPR022761">
    <property type="entry name" value="Fumarate_lyase_N"/>
</dbReference>
<dbReference type="UniPathway" id="UPA00075">
    <property type="reaction ID" value="UER00336"/>
</dbReference>
<gene>
    <name evidence="5" type="ORF">ADN00_05695</name>
</gene>
<dbReference type="PROSITE" id="PS00163">
    <property type="entry name" value="FUMARATE_LYASES"/>
    <property type="match status" value="1"/>
</dbReference>
<dbReference type="Pfam" id="PF00206">
    <property type="entry name" value="Lyase_1"/>
    <property type="match status" value="1"/>
</dbReference>
<dbReference type="Proteomes" id="UP000050417">
    <property type="component" value="Unassembled WGS sequence"/>
</dbReference>
<evidence type="ECO:0000313" key="6">
    <source>
        <dbReference type="Proteomes" id="UP000050417"/>
    </source>
</evidence>
<dbReference type="EC" id="4.3.2.2" evidence="2 3"/>
<comment type="pathway">
    <text evidence="3">Purine metabolism; IMP biosynthesis via de novo pathway; 5-amino-1-(5-phospho-D-ribosyl)imidazole-4-carboxamide from 5-amino-1-(5-phospho-D-ribosyl)imidazole-4-carboxylate: step 2/2.</text>
</comment>
<proteinExistence type="inferred from homology"/>
<keyword evidence="6" id="KW-1185">Reference proteome</keyword>
<dbReference type="InterPro" id="IPR020557">
    <property type="entry name" value="Fumarate_lyase_CS"/>
</dbReference>
<dbReference type="InterPro" id="IPR000362">
    <property type="entry name" value="Fumarate_lyase_fam"/>
</dbReference>
<evidence type="ECO:0000259" key="4">
    <source>
        <dbReference type="SMART" id="SM00998"/>
    </source>
</evidence>
<comment type="catalytic activity">
    <reaction evidence="3">
        <text>N(6)-(1,2-dicarboxyethyl)-AMP = fumarate + AMP</text>
        <dbReference type="Rhea" id="RHEA:16853"/>
        <dbReference type="ChEBI" id="CHEBI:29806"/>
        <dbReference type="ChEBI" id="CHEBI:57567"/>
        <dbReference type="ChEBI" id="CHEBI:456215"/>
        <dbReference type="EC" id="4.3.2.2"/>
    </reaction>
</comment>
<dbReference type="RefSeq" id="WP_075062004.1">
    <property type="nucleotide sequence ID" value="NZ_LGCL01000016.1"/>
</dbReference>
<dbReference type="AlphaFoldDB" id="A0A0P6X9I1"/>
<sequence>MPDYDLYQSPFTWRYASPEMRGIWSEHHKRLLWRRIWVALAKTQQGFGLVSAEQLADIEAHVSDIDVPRALDIEAEIHHDLMAELKTFAEQCPTGGGILHMGATSMDIEDNADALRMREALDCVLGRLKELLLAFAEKIEQTADLPVIAFTHIQPAEPSTLGYRLASYAQDLLEDWLRLSTQYAQLRGKGFKGAVGTAAAYADLIGLDALEAFEARLSQLLDLPFYPVATQTYPRKQDYEVISALAGLGGSVYKLAFDLRLLQSPPIGELSEPFAKKQVGSSAMPFKRNPINAEKMDSLARALAVMPQVAWGNAAHSLLERTLDDSANRRSMLPEAFLITDELLRTALRVVKGLNIREESIQKNLDAYAPFAATERLMMAAVKKGADRQAMHERLREHALAAWQAVQQGAANPLLERIKEDALFQQMLTDAEMESLFDVSAYVGSAPQRARELARRIHNLLD</sequence>
<dbReference type="PANTHER" id="PTHR43172:SF1">
    <property type="entry name" value="ADENYLOSUCCINATE LYASE"/>
    <property type="match status" value="1"/>
</dbReference>
<dbReference type="GO" id="GO:0004018">
    <property type="term" value="F:N6-(1,2-dicarboxyethyl)AMP AMP-lyase (fumarate-forming) activity"/>
    <property type="evidence" value="ECO:0007669"/>
    <property type="project" value="UniProtKB-UniRule"/>
</dbReference>
<dbReference type="NCBIfam" id="TIGR00928">
    <property type="entry name" value="purB"/>
    <property type="match status" value="1"/>
</dbReference>
<dbReference type="STRING" id="1134406.ADN00_05695"/>
<dbReference type="OrthoDB" id="9768878at2"/>
<dbReference type="InterPro" id="IPR004769">
    <property type="entry name" value="Pur_lyase"/>
</dbReference>
<dbReference type="InterPro" id="IPR019468">
    <property type="entry name" value="AdenyloSucc_lyase_C"/>
</dbReference>
<organism evidence="5 6">
    <name type="scientific">Ornatilinea apprima</name>
    <dbReference type="NCBI Taxonomy" id="1134406"/>
    <lineage>
        <taxon>Bacteria</taxon>
        <taxon>Bacillati</taxon>
        <taxon>Chloroflexota</taxon>
        <taxon>Anaerolineae</taxon>
        <taxon>Anaerolineales</taxon>
        <taxon>Anaerolineaceae</taxon>
        <taxon>Ornatilinea</taxon>
    </lineage>
</organism>
<protein>
    <recommendedName>
        <fullName evidence="2 3">Adenylosuccinate lyase</fullName>
        <shortName evidence="3">ASL</shortName>
        <ecNumber evidence="2 3">4.3.2.2</ecNumber>
    </recommendedName>
    <alternativeName>
        <fullName evidence="3">Adenylosuccinase</fullName>
    </alternativeName>
</protein>
<comment type="pathway">
    <text evidence="3">Purine metabolism; AMP biosynthesis via de novo pathway; AMP from IMP: step 2/2.</text>
</comment>
<evidence type="ECO:0000313" key="5">
    <source>
        <dbReference type="EMBL" id="KPL78734.1"/>
    </source>
</evidence>
<evidence type="ECO:0000256" key="2">
    <source>
        <dbReference type="NCBIfam" id="TIGR00928"/>
    </source>
</evidence>
<dbReference type="GO" id="GO:0070626">
    <property type="term" value="F:(S)-2-(5-amino-1-(5-phospho-D-ribosyl)imidazole-4-carboxamido) succinate lyase (fumarate-forming) activity"/>
    <property type="evidence" value="ECO:0007669"/>
    <property type="project" value="TreeGrafter"/>
</dbReference>
<dbReference type="EMBL" id="LGCL01000016">
    <property type="protein sequence ID" value="KPL78734.1"/>
    <property type="molecule type" value="Genomic_DNA"/>
</dbReference>
<name>A0A0P6X9I1_9CHLR</name>
<comment type="catalytic activity">
    <reaction evidence="3">
        <text>(2S)-2-[5-amino-1-(5-phospho-beta-D-ribosyl)imidazole-4-carboxamido]succinate = 5-amino-1-(5-phospho-beta-D-ribosyl)imidazole-4-carboxamide + fumarate</text>
        <dbReference type="Rhea" id="RHEA:23920"/>
        <dbReference type="ChEBI" id="CHEBI:29806"/>
        <dbReference type="ChEBI" id="CHEBI:58443"/>
        <dbReference type="ChEBI" id="CHEBI:58475"/>
        <dbReference type="EC" id="4.3.2.2"/>
    </reaction>
</comment>
<keyword evidence="3" id="KW-0658">Purine biosynthesis</keyword>
<dbReference type="SUPFAM" id="SSF48557">
    <property type="entry name" value="L-aspartase-like"/>
    <property type="match status" value="1"/>
</dbReference>
<dbReference type="GO" id="GO:0044208">
    <property type="term" value="P:'de novo' AMP biosynthetic process"/>
    <property type="evidence" value="ECO:0007669"/>
    <property type="project" value="UniProtKB-UniPathway"/>
</dbReference>
<dbReference type="Gene3D" id="1.10.40.30">
    <property type="entry name" value="Fumarase/aspartase (C-terminal domain)"/>
    <property type="match status" value="1"/>
</dbReference>
<dbReference type="Gene3D" id="1.10.275.60">
    <property type="match status" value="1"/>
</dbReference>
<dbReference type="InterPro" id="IPR008948">
    <property type="entry name" value="L-Aspartase-like"/>
</dbReference>